<dbReference type="EMBL" id="BJXJ01000060">
    <property type="protein sequence ID" value="GEM77521.1"/>
    <property type="molecule type" value="Genomic_DNA"/>
</dbReference>
<accession>A0A511QJR8</accession>
<organism evidence="1 2">
    <name type="scientific">Vibrio sagamiensis NBRC 104589</name>
    <dbReference type="NCBI Taxonomy" id="1219064"/>
    <lineage>
        <taxon>Bacteria</taxon>
        <taxon>Pseudomonadati</taxon>
        <taxon>Pseudomonadota</taxon>
        <taxon>Gammaproteobacteria</taxon>
        <taxon>Vibrionales</taxon>
        <taxon>Vibrionaceae</taxon>
        <taxon>Vibrio</taxon>
    </lineage>
</organism>
<comment type="caution">
    <text evidence="1">The sequence shown here is derived from an EMBL/GenBank/DDBJ whole genome shotgun (WGS) entry which is preliminary data.</text>
</comment>
<evidence type="ECO:0000313" key="2">
    <source>
        <dbReference type="Proteomes" id="UP000321922"/>
    </source>
</evidence>
<protein>
    <submittedName>
        <fullName evidence="1">Uncharacterized protein</fullName>
    </submittedName>
</protein>
<proteinExistence type="predicted"/>
<evidence type="ECO:0000313" key="1">
    <source>
        <dbReference type="EMBL" id="GEM77521.1"/>
    </source>
</evidence>
<reference evidence="1 2" key="1">
    <citation type="submission" date="2019-07" db="EMBL/GenBank/DDBJ databases">
        <title>Whole genome shotgun sequence of Vibrio sagamiensis NBRC 104589.</title>
        <authorList>
            <person name="Hosoyama A."/>
            <person name="Uohara A."/>
            <person name="Ohji S."/>
            <person name="Ichikawa N."/>
        </authorList>
    </citation>
    <scope>NUCLEOTIDE SEQUENCE [LARGE SCALE GENOMIC DNA]</scope>
    <source>
        <strain evidence="1 2">NBRC 104589</strain>
    </source>
</reference>
<dbReference type="RefSeq" id="WP_158000800.1">
    <property type="nucleotide sequence ID" value="NZ_BAOJ01000285.1"/>
</dbReference>
<dbReference type="AlphaFoldDB" id="A0A511QJR8"/>
<name>A0A511QJR8_9VIBR</name>
<gene>
    <name evidence="1" type="ORF">VSA01S_36330</name>
</gene>
<keyword evidence="2" id="KW-1185">Reference proteome</keyword>
<dbReference type="Proteomes" id="UP000321922">
    <property type="component" value="Unassembled WGS sequence"/>
</dbReference>
<sequence length="58" mass="6262">MAFKPRVGLLIEANNLMETWRGPYPEKALQALVSSAIFTSTLALSLAYLTDAPPIRGG</sequence>